<keyword evidence="2" id="KW-0812">Transmembrane</keyword>
<organism evidence="3">
    <name type="scientific">Cacopsylla melanoneura</name>
    <dbReference type="NCBI Taxonomy" id="428564"/>
    <lineage>
        <taxon>Eukaryota</taxon>
        <taxon>Metazoa</taxon>
        <taxon>Ecdysozoa</taxon>
        <taxon>Arthropoda</taxon>
        <taxon>Hexapoda</taxon>
        <taxon>Insecta</taxon>
        <taxon>Pterygota</taxon>
        <taxon>Neoptera</taxon>
        <taxon>Paraneoptera</taxon>
        <taxon>Hemiptera</taxon>
        <taxon>Sternorrhyncha</taxon>
        <taxon>Psylloidea</taxon>
        <taxon>Psyllidae</taxon>
        <taxon>Psyllinae</taxon>
        <taxon>Cacopsylla</taxon>
    </lineage>
</organism>
<evidence type="ECO:0000256" key="2">
    <source>
        <dbReference type="SAM" id="Phobius"/>
    </source>
</evidence>
<feature type="transmembrane region" description="Helical" evidence="2">
    <location>
        <begin position="90"/>
        <end position="107"/>
    </location>
</feature>
<feature type="compositionally biased region" description="Low complexity" evidence="1">
    <location>
        <begin position="38"/>
        <end position="52"/>
    </location>
</feature>
<evidence type="ECO:0000313" key="3">
    <source>
        <dbReference type="EMBL" id="CAG6652254.1"/>
    </source>
</evidence>
<feature type="transmembrane region" description="Helical" evidence="2">
    <location>
        <begin position="119"/>
        <end position="140"/>
    </location>
</feature>
<evidence type="ECO:0000256" key="1">
    <source>
        <dbReference type="SAM" id="MobiDB-lite"/>
    </source>
</evidence>
<protein>
    <submittedName>
        <fullName evidence="3">Uncharacterized protein</fullName>
    </submittedName>
</protein>
<name>A0A8D8RIZ8_9HEMI</name>
<accession>A0A8D8RIZ8</accession>
<reference evidence="3" key="1">
    <citation type="submission" date="2021-05" db="EMBL/GenBank/DDBJ databases">
        <authorList>
            <person name="Alioto T."/>
            <person name="Alioto T."/>
            <person name="Gomez Garrido J."/>
        </authorList>
    </citation>
    <scope>NUCLEOTIDE SEQUENCE</scope>
</reference>
<dbReference type="EMBL" id="HBUF01170619">
    <property type="protein sequence ID" value="CAG6652254.1"/>
    <property type="molecule type" value="Transcribed_RNA"/>
</dbReference>
<dbReference type="AlphaFoldDB" id="A0A8D8RIZ8"/>
<feature type="region of interest" description="Disordered" evidence="1">
    <location>
        <begin position="37"/>
        <end position="68"/>
    </location>
</feature>
<proteinExistence type="predicted"/>
<sequence length="143" mass="15175">MISSSLLPPGGGHVSSNCIKFASRSLSLDFKSLPSPPEGVEGSAGSSSSGLGCIRVNGSSATRSPPRAPRQSFTLTLYCTMIPRLSRARGSLISLSVSATVHLYWAVENKQMSANCLTDTFIFLTVLFELLATCTFTAILSPW</sequence>
<keyword evidence="2" id="KW-1133">Transmembrane helix</keyword>
<keyword evidence="2" id="KW-0472">Membrane</keyword>